<dbReference type="AlphaFoldDB" id="A0A1Y1T1M7"/>
<protein>
    <recommendedName>
        <fullName evidence="3">Peptidase M48 domain-containing protein</fullName>
    </recommendedName>
</protein>
<sequence length="217" mass="24570">MNKYFLLLLLGILCSCDEHHSENQSNDEDLSNPEFQSETKEEKLVSLYKDSVIPLFKDIPDVNPPQEIHINAEDLNIDAGAAFDYLEVSQGLIDLENEAIQLFALAHEVAHMATLPQAKIFNLPAAIPEGNSTNDYQKAEYLADLIAIHLIHLKKTEKFKLIQGDFEKLQEIFGGEVFSHPSGQKRISSMKLYIEDCSSKTEALAFKERFLAIWNMD</sequence>
<name>A0A1Y1T1M7_9FLAO</name>
<accession>A0A1Y1T1M7</accession>
<gene>
    <name evidence="1" type="ORF">IIF7_13957</name>
</gene>
<dbReference type="STRING" id="1185767.IIF7_13957"/>
<reference evidence="1 2" key="1">
    <citation type="submission" date="2013-04" db="EMBL/GenBank/DDBJ databases">
        <title>Zunongwangia sp. 22II14-10F7 Genome Sequencing.</title>
        <authorList>
            <person name="Lai Q."/>
            <person name="Shao Z."/>
        </authorList>
    </citation>
    <scope>NUCLEOTIDE SEQUENCE [LARGE SCALE GENOMIC DNA]</scope>
    <source>
        <strain evidence="1 2">22II14-10F7</strain>
    </source>
</reference>
<evidence type="ECO:0000313" key="2">
    <source>
        <dbReference type="Proteomes" id="UP000192746"/>
    </source>
</evidence>
<dbReference type="Proteomes" id="UP000192746">
    <property type="component" value="Unassembled WGS sequence"/>
</dbReference>
<keyword evidence="2" id="KW-1185">Reference proteome</keyword>
<organism evidence="1 2">
    <name type="scientific">Zunongwangia atlantica 22II14-10F7</name>
    <dbReference type="NCBI Taxonomy" id="1185767"/>
    <lineage>
        <taxon>Bacteria</taxon>
        <taxon>Pseudomonadati</taxon>
        <taxon>Bacteroidota</taxon>
        <taxon>Flavobacteriia</taxon>
        <taxon>Flavobacteriales</taxon>
        <taxon>Flavobacteriaceae</taxon>
        <taxon>Zunongwangia</taxon>
    </lineage>
</organism>
<evidence type="ECO:0000313" key="1">
    <source>
        <dbReference type="EMBL" id="ORL44916.1"/>
    </source>
</evidence>
<dbReference type="OrthoDB" id="1428002at2"/>
<dbReference type="PROSITE" id="PS51257">
    <property type="entry name" value="PROKAR_LIPOPROTEIN"/>
    <property type="match status" value="1"/>
</dbReference>
<proteinExistence type="predicted"/>
<dbReference type="RefSeq" id="WP_084842315.1">
    <property type="nucleotide sequence ID" value="NZ_ARYN01000012.1"/>
</dbReference>
<comment type="caution">
    <text evidence="1">The sequence shown here is derived from an EMBL/GenBank/DDBJ whole genome shotgun (WGS) entry which is preliminary data.</text>
</comment>
<evidence type="ECO:0008006" key="3">
    <source>
        <dbReference type="Google" id="ProtNLM"/>
    </source>
</evidence>
<dbReference type="EMBL" id="ARYN01000012">
    <property type="protein sequence ID" value="ORL44916.1"/>
    <property type="molecule type" value="Genomic_DNA"/>
</dbReference>